<dbReference type="InterPro" id="IPR051179">
    <property type="entry name" value="WD_repeat_multifunction"/>
</dbReference>
<organism evidence="7 8">
    <name type="scientific">Meripilus lineatus</name>
    <dbReference type="NCBI Taxonomy" id="2056292"/>
    <lineage>
        <taxon>Eukaryota</taxon>
        <taxon>Fungi</taxon>
        <taxon>Dikarya</taxon>
        <taxon>Basidiomycota</taxon>
        <taxon>Agaricomycotina</taxon>
        <taxon>Agaricomycetes</taxon>
        <taxon>Polyporales</taxon>
        <taxon>Meripilaceae</taxon>
        <taxon>Meripilus</taxon>
    </lineage>
</organism>
<feature type="compositionally biased region" description="Acidic residues" evidence="5">
    <location>
        <begin position="30"/>
        <end position="41"/>
    </location>
</feature>
<gene>
    <name evidence="7" type="ORF">NLI96_g440</name>
</gene>
<dbReference type="PROSITE" id="PS51165">
    <property type="entry name" value="THUMP"/>
    <property type="match status" value="1"/>
</dbReference>
<keyword evidence="8" id="KW-1185">Reference proteome</keyword>
<protein>
    <recommendedName>
        <fullName evidence="6">THUMP domain-containing protein</fullName>
    </recommendedName>
</protein>
<dbReference type="InterPro" id="IPR036322">
    <property type="entry name" value="WD40_repeat_dom_sf"/>
</dbReference>
<keyword evidence="2" id="KW-0677">Repeat</keyword>
<dbReference type="Pfam" id="PF02926">
    <property type="entry name" value="THUMP"/>
    <property type="match status" value="1"/>
</dbReference>
<dbReference type="FunFam" id="3.30.2300.10:FF:000001">
    <property type="entry name" value="THUMP domain-containing protein 1"/>
    <property type="match status" value="1"/>
</dbReference>
<dbReference type="PRINTS" id="PR00320">
    <property type="entry name" value="GPROTEINBRPT"/>
</dbReference>
<proteinExistence type="predicted"/>
<dbReference type="GO" id="GO:0006400">
    <property type="term" value="P:tRNA modification"/>
    <property type="evidence" value="ECO:0007669"/>
    <property type="project" value="InterPro"/>
</dbReference>
<evidence type="ECO:0000256" key="2">
    <source>
        <dbReference type="ARBA" id="ARBA00022737"/>
    </source>
</evidence>
<dbReference type="InterPro" id="IPR015943">
    <property type="entry name" value="WD40/YVTN_repeat-like_dom_sf"/>
</dbReference>
<feature type="compositionally biased region" description="Basic and acidic residues" evidence="5">
    <location>
        <begin position="650"/>
        <end position="660"/>
    </location>
</feature>
<evidence type="ECO:0000256" key="3">
    <source>
        <dbReference type="PROSITE-ProRule" id="PRU00221"/>
    </source>
</evidence>
<feature type="region of interest" description="Disordered" evidence="5">
    <location>
        <begin position="446"/>
        <end position="469"/>
    </location>
</feature>
<evidence type="ECO:0000256" key="5">
    <source>
        <dbReference type="SAM" id="MobiDB-lite"/>
    </source>
</evidence>
<feature type="compositionally biased region" description="Basic and acidic residues" evidence="5">
    <location>
        <begin position="1"/>
        <end position="13"/>
    </location>
</feature>
<reference evidence="7" key="1">
    <citation type="submission" date="2022-07" db="EMBL/GenBank/DDBJ databases">
        <title>Genome Sequence of Physisporinus lineatus.</title>
        <authorList>
            <person name="Buettner E."/>
        </authorList>
    </citation>
    <scope>NUCLEOTIDE SEQUENCE</scope>
    <source>
        <strain evidence="7">VT162</strain>
    </source>
</reference>
<feature type="repeat" description="WD" evidence="3">
    <location>
        <begin position="333"/>
        <end position="376"/>
    </location>
</feature>
<dbReference type="CDD" id="cd11717">
    <property type="entry name" value="THUMP_THUMPD1_like"/>
    <property type="match status" value="1"/>
</dbReference>
<dbReference type="Proteomes" id="UP001212997">
    <property type="component" value="Unassembled WGS sequence"/>
</dbReference>
<keyword evidence="4" id="KW-0694">RNA-binding</keyword>
<name>A0AAD5VEA5_9APHY</name>
<dbReference type="PANTHER" id="PTHR19857">
    <property type="entry name" value="MITOCHONDRIAL DIVISION PROTEIN 1-RELATED"/>
    <property type="match status" value="1"/>
</dbReference>
<evidence type="ECO:0000259" key="6">
    <source>
        <dbReference type="PROSITE" id="PS51165"/>
    </source>
</evidence>
<dbReference type="Gene3D" id="3.30.2300.10">
    <property type="entry name" value="THUMP superfamily"/>
    <property type="match status" value="1"/>
</dbReference>
<dbReference type="AlphaFoldDB" id="A0AAD5VEA5"/>
<dbReference type="SMART" id="SM00320">
    <property type="entry name" value="WD40"/>
    <property type="match status" value="8"/>
</dbReference>
<dbReference type="Pfam" id="PF00400">
    <property type="entry name" value="WD40"/>
    <property type="match status" value="6"/>
</dbReference>
<dbReference type="PROSITE" id="PS50082">
    <property type="entry name" value="WD_REPEATS_2"/>
    <property type="match status" value="5"/>
</dbReference>
<dbReference type="CDD" id="cd00200">
    <property type="entry name" value="WD40"/>
    <property type="match status" value="1"/>
</dbReference>
<feature type="compositionally biased region" description="Polar residues" evidence="5">
    <location>
        <begin position="663"/>
        <end position="672"/>
    </location>
</feature>
<dbReference type="SMART" id="SM00981">
    <property type="entry name" value="THUMP"/>
    <property type="match status" value="1"/>
</dbReference>
<evidence type="ECO:0000256" key="4">
    <source>
        <dbReference type="PROSITE-ProRule" id="PRU00529"/>
    </source>
</evidence>
<evidence type="ECO:0000256" key="1">
    <source>
        <dbReference type="ARBA" id="ARBA00022574"/>
    </source>
</evidence>
<accession>A0AAD5VEA5</accession>
<dbReference type="PROSITE" id="PS00678">
    <property type="entry name" value="WD_REPEATS_1"/>
    <property type="match status" value="1"/>
</dbReference>
<dbReference type="Gene3D" id="2.130.10.10">
    <property type="entry name" value="YVTN repeat-like/Quinoprotein amine dehydrogenase"/>
    <property type="match status" value="1"/>
</dbReference>
<feature type="compositionally biased region" description="Acidic residues" evidence="5">
    <location>
        <begin position="457"/>
        <end position="469"/>
    </location>
</feature>
<dbReference type="InterPro" id="IPR001680">
    <property type="entry name" value="WD40_rpt"/>
</dbReference>
<feature type="region of interest" description="Disordered" evidence="5">
    <location>
        <begin position="650"/>
        <end position="672"/>
    </location>
</feature>
<feature type="repeat" description="WD" evidence="3">
    <location>
        <begin position="156"/>
        <end position="192"/>
    </location>
</feature>
<keyword evidence="1 3" id="KW-0853">WD repeat</keyword>
<feature type="domain" description="THUMP" evidence="6">
    <location>
        <begin position="522"/>
        <end position="628"/>
    </location>
</feature>
<dbReference type="InterPro" id="IPR004114">
    <property type="entry name" value="THUMP_dom"/>
</dbReference>
<evidence type="ECO:0000313" key="8">
    <source>
        <dbReference type="Proteomes" id="UP001212997"/>
    </source>
</evidence>
<sequence>MSAEREDQEHVQEGEEEDQFLDPNDVALEFADDGDLPMDEDDEIGELAGEEIVYEDNSVQHFPNHGTSVFAVAAHPHAPIIASGGEDDLGYLWDYTTGEEIVKLSGHSDSVTSTAFNFDGEMIATGGMDGKIRIWRRVGKVDWKRWEFLTELQGPDEVTWLRWHPKGNALLAGSNDSTVWLWQLPSGNTMQVFAGHTAPVQCGEFTPDGKRIVTADGEGNLILWDPRSPSPVFKLSSSDTRFDVDSITSLAVNPASSLAVVGGASGGVRVVSLNKGEVVGALGGHKEGDSVESVVFVDLAGAGQVGTGGVVVTGGTDGKACIWDLSTMRLRATLEHEDAITTLISLPTPHSHFLVSASADKTLRTWDARTGTLVREHKGHHGPVLGATISSSGDFVISAGDDGNGTPIWGQRTLDGPGVWVTCVRGKEKLTISELTDVFEQLGSELWPEPKSSSHEGDEDSEGEQVSLDDIEKAIAKEVASMKKPRKEKRFANCPTNTACVVFISCKPPVDPVKLVTQHIENVMRTGVSRTRYVQRLTPVAATCPTNMPEVLSLCARLLAPILEEYGDKTFTYKIELRIRNHNTLKRVDILQEVAKQVPEKHKVNLEQPEVFILIEIFKSICGISIVKDYYRMQKFNVMEIASSKNEETAFKGRQDRVDADSPPQQLVTETV</sequence>
<dbReference type="SUPFAM" id="SSF143437">
    <property type="entry name" value="THUMP domain-like"/>
    <property type="match status" value="1"/>
</dbReference>
<feature type="repeat" description="WD" evidence="3">
    <location>
        <begin position="193"/>
        <end position="234"/>
    </location>
</feature>
<dbReference type="SUPFAM" id="SSF50978">
    <property type="entry name" value="WD40 repeat-like"/>
    <property type="match status" value="1"/>
</dbReference>
<evidence type="ECO:0000313" key="7">
    <source>
        <dbReference type="EMBL" id="KAJ3491754.1"/>
    </source>
</evidence>
<dbReference type="PROSITE" id="PS50294">
    <property type="entry name" value="WD_REPEATS_REGION"/>
    <property type="match status" value="3"/>
</dbReference>
<dbReference type="EMBL" id="JANAWD010000007">
    <property type="protein sequence ID" value="KAJ3491754.1"/>
    <property type="molecule type" value="Genomic_DNA"/>
</dbReference>
<dbReference type="InterPro" id="IPR020472">
    <property type="entry name" value="WD40_PAC1"/>
</dbReference>
<dbReference type="InterPro" id="IPR040183">
    <property type="entry name" value="THUMPD1-like"/>
</dbReference>
<dbReference type="InterPro" id="IPR019775">
    <property type="entry name" value="WD40_repeat_CS"/>
</dbReference>
<comment type="caution">
    <text evidence="7">The sequence shown here is derived from an EMBL/GenBank/DDBJ whole genome shotgun (WGS) entry which is preliminary data.</text>
</comment>
<dbReference type="GO" id="GO:0003723">
    <property type="term" value="F:RNA binding"/>
    <property type="evidence" value="ECO:0007669"/>
    <property type="project" value="UniProtKB-UniRule"/>
</dbReference>
<feature type="region of interest" description="Disordered" evidence="5">
    <location>
        <begin position="1"/>
        <end position="41"/>
    </location>
</feature>
<feature type="repeat" description="WD" evidence="3">
    <location>
        <begin position="62"/>
        <end position="103"/>
    </location>
</feature>
<feature type="repeat" description="WD" evidence="3">
    <location>
        <begin position="104"/>
        <end position="135"/>
    </location>
</feature>
<dbReference type="PANTHER" id="PTHR19857:SF8">
    <property type="entry name" value="ANGIO-ASSOCIATED MIGRATORY CELL PROTEIN"/>
    <property type="match status" value="1"/>
</dbReference>